<feature type="compositionally biased region" description="Pro residues" evidence="1">
    <location>
        <begin position="54"/>
        <end position="64"/>
    </location>
</feature>
<dbReference type="Ensembl" id="ENSPKIT00000013315.1">
    <property type="protein sequence ID" value="ENSPKIP00000032450.1"/>
    <property type="gene ID" value="ENSPKIG00000012553.1"/>
</dbReference>
<feature type="compositionally biased region" description="Basic residues" evidence="1">
    <location>
        <begin position="69"/>
        <end position="79"/>
    </location>
</feature>
<dbReference type="GeneTree" id="ENSGT00940000163467"/>
<proteinExistence type="predicted"/>
<dbReference type="Proteomes" id="UP000261540">
    <property type="component" value="Unplaced"/>
</dbReference>
<evidence type="ECO:0000256" key="1">
    <source>
        <dbReference type="SAM" id="MobiDB-lite"/>
    </source>
</evidence>
<organism evidence="3 4">
    <name type="scientific">Paramormyrops kingsleyae</name>
    <dbReference type="NCBI Taxonomy" id="1676925"/>
    <lineage>
        <taxon>Eukaryota</taxon>
        <taxon>Metazoa</taxon>
        <taxon>Chordata</taxon>
        <taxon>Craniata</taxon>
        <taxon>Vertebrata</taxon>
        <taxon>Euteleostomi</taxon>
        <taxon>Actinopterygii</taxon>
        <taxon>Neopterygii</taxon>
        <taxon>Teleostei</taxon>
        <taxon>Osteoglossocephala</taxon>
        <taxon>Osteoglossomorpha</taxon>
        <taxon>Osteoglossiformes</taxon>
        <taxon>Mormyridae</taxon>
        <taxon>Paramormyrops</taxon>
    </lineage>
</organism>
<dbReference type="KEGG" id="pki:111844241"/>
<dbReference type="PANTHER" id="PTHR46599">
    <property type="entry name" value="PIGGYBAC TRANSPOSABLE ELEMENT-DERIVED PROTEIN 4"/>
    <property type="match status" value="1"/>
</dbReference>
<dbReference type="OrthoDB" id="118105at2759"/>
<evidence type="ECO:0000259" key="2">
    <source>
        <dbReference type="Pfam" id="PF13843"/>
    </source>
</evidence>
<sequence>MARKTFTAAQVQKMILESDSGEESEASIADSVDSMEEDAFLRGEDATLDIPQRPESPPVSPPPIARQRQSTRAKRRKVSHPSSSGPEAKGGWHKVDTSDQEPQPFMFCPRRDPGVQLDLQQEYSPLDVFQLFFTKAVLATLCLHTNKYARHKHSQGSKQTWKNIDTGELLTYLGLTIYMGLVRFAHIKDMWSTDKLHRHPFPASVMSCNRFKAISSFLHMSDPEADVTNDRLKGSPGYDPLFRLRPLRDDIIMSCKAYYHPHQNITIDERMVASKGRHRMKQYMKDKPTKWGFKLFALADSQTGYTFDFSVYQGKQLAPSGKGLSFDSVVNLLPVSFLGTGYRLYVDNFYTSTALFTHLYSQNIAACGTIRENRIGFPKTKVNDLPKKATRGDIRWVREGPLLYVKWKDTREVTMCSSIHKAFSGNRVSRSVKAADGWRQQRVPVPDAVLDYNKYMGGVDLSGAFIKHCTVAKKTTKWYKKFFYHFVDIAVVNSFIIHAAIAREKKQRPLTQKRFREILCEQLSACGHTESVVPVQVPQPQKQMCVPVAITDTSAVDSRVKATQGRKYCVHCHSKKLSNKTIYKCLACNVPLCIVADRICFAEWHLQKNT</sequence>
<protein>
    <submittedName>
        <fullName evidence="3">PiggyBac transposable element-derived protein 4-like</fullName>
    </submittedName>
</protein>
<dbReference type="AlphaFoldDB" id="A0A3B3SQ50"/>
<keyword evidence="4" id="KW-1185">Reference proteome</keyword>
<evidence type="ECO:0000313" key="3">
    <source>
        <dbReference type="Ensembl" id="ENSPKIP00000032450.1"/>
    </source>
</evidence>
<feature type="domain" description="PiggyBac transposable element-derived protein" evidence="2">
    <location>
        <begin position="124"/>
        <end position="495"/>
    </location>
</feature>
<reference evidence="3" key="1">
    <citation type="submission" date="2025-08" db="UniProtKB">
        <authorList>
            <consortium name="Ensembl"/>
        </authorList>
    </citation>
    <scope>IDENTIFICATION</scope>
</reference>
<reference evidence="3" key="2">
    <citation type="submission" date="2025-09" db="UniProtKB">
        <authorList>
            <consortium name="Ensembl"/>
        </authorList>
    </citation>
    <scope>IDENTIFICATION</scope>
</reference>
<feature type="region of interest" description="Disordered" evidence="1">
    <location>
        <begin position="14"/>
        <end position="104"/>
    </location>
</feature>
<name>A0A3B3SQ50_9TELE</name>
<dbReference type="InterPro" id="IPR029526">
    <property type="entry name" value="PGBD"/>
</dbReference>
<accession>A0A3B3SQ50</accession>
<dbReference type="PANTHER" id="PTHR46599:SF3">
    <property type="entry name" value="PIGGYBAC TRANSPOSABLE ELEMENT-DERIVED PROTEIN 4"/>
    <property type="match status" value="1"/>
</dbReference>
<evidence type="ECO:0000313" key="4">
    <source>
        <dbReference type="Proteomes" id="UP000261540"/>
    </source>
</evidence>
<dbReference type="Pfam" id="PF13843">
    <property type="entry name" value="DDE_Tnp_1_7"/>
    <property type="match status" value="1"/>
</dbReference>
<dbReference type="STRING" id="1676925.ENSPKIP00000032450"/>